<proteinExistence type="predicted"/>
<feature type="compositionally biased region" description="Polar residues" evidence="1">
    <location>
        <begin position="90"/>
        <end position="100"/>
    </location>
</feature>
<dbReference type="KEGG" id="ccat:105664927"/>
<reference evidence="2" key="1">
    <citation type="submission" date="2020-11" db="EMBL/GenBank/DDBJ databases">
        <authorList>
            <person name="Whitehead M."/>
        </authorList>
    </citation>
    <scope>NUCLEOTIDE SEQUENCE</scope>
    <source>
        <strain evidence="2">EGII</strain>
    </source>
</reference>
<organism evidence="2 3">
    <name type="scientific">Ceratitis capitata</name>
    <name type="common">Mediterranean fruit fly</name>
    <name type="synonym">Tephritis capitata</name>
    <dbReference type="NCBI Taxonomy" id="7213"/>
    <lineage>
        <taxon>Eukaryota</taxon>
        <taxon>Metazoa</taxon>
        <taxon>Ecdysozoa</taxon>
        <taxon>Arthropoda</taxon>
        <taxon>Hexapoda</taxon>
        <taxon>Insecta</taxon>
        <taxon>Pterygota</taxon>
        <taxon>Neoptera</taxon>
        <taxon>Endopterygota</taxon>
        <taxon>Diptera</taxon>
        <taxon>Brachycera</taxon>
        <taxon>Muscomorpha</taxon>
        <taxon>Tephritoidea</taxon>
        <taxon>Tephritidae</taxon>
        <taxon>Ceratitis</taxon>
        <taxon>Ceratitis</taxon>
    </lineage>
</organism>
<comment type="caution">
    <text evidence="2">The sequence shown here is derived from an EMBL/GenBank/DDBJ whole genome shotgun (WGS) entry which is preliminary data.</text>
</comment>
<feature type="region of interest" description="Disordered" evidence="1">
    <location>
        <begin position="80"/>
        <end position="126"/>
    </location>
</feature>
<dbReference type="Proteomes" id="UP000606786">
    <property type="component" value="Unassembled WGS sequence"/>
</dbReference>
<keyword evidence="3" id="KW-1185">Reference proteome</keyword>
<dbReference type="EMBL" id="CAJHJT010000001">
    <property type="protein sequence ID" value="CAD6996207.1"/>
    <property type="molecule type" value="Genomic_DNA"/>
</dbReference>
<evidence type="ECO:0000313" key="3">
    <source>
        <dbReference type="Proteomes" id="UP000606786"/>
    </source>
</evidence>
<sequence length="186" mass="20875">MCSKRCKHSLKDRVPTCGLERKPYESHIAVGTCMLQKEDSVDCDKCRPLNGTIEHICMCKPEQSGSKLSSQHEATTIADSQQPLLPQQQNSTEFQESNENTGKEIPAEKPSLKAQHSNNGLRNRDQMPTHISYMDEWEAMGIMLATNGRIWGLEDRGFARQYKAALSAINTKFEEEAANMTGHATY</sequence>
<name>A0A811UE78_CERCA</name>
<dbReference type="OrthoDB" id="8057237at2759"/>
<feature type="compositionally biased region" description="Basic and acidic residues" evidence="1">
    <location>
        <begin position="101"/>
        <end position="111"/>
    </location>
</feature>
<dbReference type="AlphaFoldDB" id="A0A811UE78"/>
<evidence type="ECO:0000256" key="1">
    <source>
        <dbReference type="SAM" id="MobiDB-lite"/>
    </source>
</evidence>
<protein>
    <submittedName>
        <fullName evidence="2">(Mediterranean fruit fly) hypothetical protein</fullName>
    </submittedName>
</protein>
<gene>
    <name evidence="2" type="ORF">CCAP1982_LOCUS4896</name>
</gene>
<accession>A0A811UE78</accession>
<evidence type="ECO:0000313" key="2">
    <source>
        <dbReference type="EMBL" id="CAD6996207.1"/>
    </source>
</evidence>